<evidence type="ECO:0000313" key="2">
    <source>
        <dbReference type="Proteomes" id="UP000256779"/>
    </source>
</evidence>
<accession>A0A3D9L446</accession>
<comment type="caution">
    <text evidence="1">The sequence shown here is derived from an EMBL/GenBank/DDBJ whole genome shotgun (WGS) entry which is preliminary data.</text>
</comment>
<dbReference type="Pfam" id="PF05096">
    <property type="entry name" value="Glu_cyclase_2"/>
    <property type="match status" value="1"/>
</dbReference>
<dbReference type="Proteomes" id="UP000256779">
    <property type="component" value="Unassembled WGS sequence"/>
</dbReference>
<dbReference type="PANTHER" id="PTHR31270">
    <property type="entry name" value="GLUTAMINYL-PEPTIDE CYCLOTRANSFERASE"/>
    <property type="match status" value="1"/>
</dbReference>
<keyword evidence="2" id="KW-1185">Reference proteome</keyword>
<protein>
    <submittedName>
        <fullName evidence="1">Glutamine cyclotransferase</fullName>
    </submittedName>
</protein>
<dbReference type="RefSeq" id="WP_115867974.1">
    <property type="nucleotide sequence ID" value="NZ_QREG01000008.1"/>
</dbReference>
<reference evidence="1 2" key="1">
    <citation type="submission" date="2018-07" db="EMBL/GenBank/DDBJ databases">
        <title>Genomic Encyclopedia of Type Strains, Phase IV (KMG-IV): sequencing the most valuable type-strain genomes for metagenomic binning, comparative biology and taxonomic classification.</title>
        <authorList>
            <person name="Goeker M."/>
        </authorList>
    </citation>
    <scope>NUCLEOTIDE SEQUENCE [LARGE SCALE GENOMIC DNA]</scope>
    <source>
        <strain evidence="1 2">DSM 4134</strain>
    </source>
</reference>
<organism evidence="1 2">
    <name type="scientific">Marinoscillum furvescens DSM 4134</name>
    <dbReference type="NCBI Taxonomy" id="1122208"/>
    <lineage>
        <taxon>Bacteria</taxon>
        <taxon>Pseudomonadati</taxon>
        <taxon>Bacteroidota</taxon>
        <taxon>Cytophagia</taxon>
        <taxon>Cytophagales</taxon>
        <taxon>Reichenbachiellaceae</taxon>
        <taxon>Marinoscillum</taxon>
    </lineage>
</organism>
<keyword evidence="1" id="KW-0808">Transferase</keyword>
<sequence>MNRFRPYGIIALLSLCCLFGCDKDKGESSEQAKTPRIKKKSRLLTPKSNTKFVLGESISFELKSDLTIDSVLLDDGVKTTRYDELAFEWLSKDMGTGKQRLRLDVYGEGQKETHYARLTFLSDVAPIKYTYEIVKELNHDPTAYTQGLFFSGDTLFESTGREGQSRLIKKRLDGKEYKSVNLPSEYFGEGSTEWEDKIIMLTWTGNTGFVFDRSLKQTGTFHYSHEGWGITTYGDTLIVSDGSEVLHLLDPRDFSEIGKLEVYDHKRKVNRLNELEMINGLLYANIYLEEEIVAIDPATGKVVQRIDMSGISSKLNTRDVDVLNGIAYKANSDQLFVTGKLWPKLFEVKFIPTN</sequence>
<evidence type="ECO:0000313" key="1">
    <source>
        <dbReference type="EMBL" id="RED99438.1"/>
    </source>
</evidence>
<dbReference type="GO" id="GO:0016603">
    <property type="term" value="F:glutaminyl-peptide cyclotransferase activity"/>
    <property type="evidence" value="ECO:0007669"/>
    <property type="project" value="InterPro"/>
</dbReference>
<name>A0A3D9L446_MARFU</name>
<dbReference type="InterPro" id="IPR011044">
    <property type="entry name" value="Quino_amine_DH_bsu"/>
</dbReference>
<dbReference type="EMBL" id="QREG01000008">
    <property type="protein sequence ID" value="RED99438.1"/>
    <property type="molecule type" value="Genomic_DNA"/>
</dbReference>
<dbReference type="OrthoDB" id="9783700at2"/>
<dbReference type="InterPro" id="IPR007788">
    <property type="entry name" value="QCT"/>
</dbReference>
<dbReference type="PANTHER" id="PTHR31270:SF1">
    <property type="entry name" value="GLUTAMINYL-PEPTIDE CYCLOTRANSFERASE"/>
    <property type="match status" value="1"/>
</dbReference>
<gene>
    <name evidence="1" type="ORF">C7460_10854</name>
</gene>
<dbReference type="AlphaFoldDB" id="A0A3D9L446"/>
<proteinExistence type="predicted"/>
<dbReference type="SUPFAM" id="SSF50969">
    <property type="entry name" value="YVTN repeat-like/Quinoprotein amine dehydrogenase"/>
    <property type="match status" value="1"/>
</dbReference>